<organism evidence="1 2">
    <name type="scientific">Dictyobacter kobayashii</name>
    <dbReference type="NCBI Taxonomy" id="2014872"/>
    <lineage>
        <taxon>Bacteria</taxon>
        <taxon>Bacillati</taxon>
        <taxon>Chloroflexota</taxon>
        <taxon>Ktedonobacteria</taxon>
        <taxon>Ktedonobacterales</taxon>
        <taxon>Dictyobacteraceae</taxon>
        <taxon>Dictyobacter</taxon>
    </lineage>
</organism>
<proteinExistence type="predicted"/>
<protein>
    <submittedName>
        <fullName evidence="1">Uncharacterized protein</fullName>
    </submittedName>
</protein>
<dbReference type="RefSeq" id="WP_126549318.1">
    <property type="nucleotide sequence ID" value="NZ_BIFS01000001.1"/>
</dbReference>
<dbReference type="OrthoDB" id="653307at2"/>
<dbReference type="Proteomes" id="UP000287188">
    <property type="component" value="Unassembled WGS sequence"/>
</dbReference>
<sequence>MTTVFYNAIYKDQSGEERIIIENDGKRLKFILRDIAFQGTTFSRMFVEQENKVKEAQDKFTLFFIKEVREENVISATFFCLDAFTLSWDMPLQIVVQNQPLDCRLHVFMKQSYQLREINGPSAKYQLDLWLANAQIGTATGALFRSMLFALQRQLPPGEYIRCCYMCAFSSTYYGNMGPTFGALACFRNSKEKMIEIKKRAEIATYGFEYDDDMATIWDEKVEDVQETYVCAEFQADWSNPYIELQEPS</sequence>
<dbReference type="InterPro" id="IPR046271">
    <property type="entry name" value="DUF6304"/>
</dbReference>
<name>A0A402AEX3_9CHLR</name>
<evidence type="ECO:0000313" key="2">
    <source>
        <dbReference type="Proteomes" id="UP000287188"/>
    </source>
</evidence>
<gene>
    <name evidence="1" type="ORF">KDK_14680</name>
</gene>
<comment type="caution">
    <text evidence="1">The sequence shown here is derived from an EMBL/GenBank/DDBJ whole genome shotgun (WGS) entry which is preliminary data.</text>
</comment>
<evidence type="ECO:0000313" key="1">
    <source>
        <dbReference type="EMBL" id="GCE17668.1"/>
    </source>
</evidence>
<reference evidence="2" key="1">
    <citation type="submission" date="2018-12" db="EMBL/GenBank/DDBJ databases">
        <title>Tengunoibacter tsumagoiensis gen. nov., sp. nov., Dictyobacter kobayashii sp. nov., D. alpinus sp. nov., and D. joshuensis sp. nov. and description of Dictyobacteraceae fam. nov. within the order Ktedonobacterales isolated from Tengu-no-mugimeshi.</title>
        <authorList>
            <person name="Wang C.M."/>
            <person name="Zheng Y."/>
            <person name="Sakai Y."/>
            <person name="Toyoda A."/>
            <person name="Minakuchi Y."/>
            <person name="Abe K."/>
            <person name="Yokota A."/>
            <person name="Yabe S."/>
        </authorList>
    </citation>
    <scope>NUCLEOTIDE SEQUENCE [LARGE SCALE GENOMIC DNA]</scope>
    <source>
        <strain evidence="2">Uno11</strain>
    </source>
</reference>
<keyword evidence="2" id="KW-1185">Reference proteome</keyword>
<dbReference type="Pfam" id="PF19822">
    <property type="entry name" value="DUF6304"/>
    <property type="match status" value="1"/>
</dbReference>
<accession>A0A402AEX3</accession>
<dbReference type="EMBL" id="BIFS01000001">
    <property type="protein sequence ID" value="GCE17668.1"/>
    <property type="molecule type" value="Genomic_DNA"/>
</dbReference>
<dbReference type="AlphaFoldDB" id="A0A402AEX3"/>